<gene>
    <name evidence="5" type="ORF">FBUS_01346</name>
</gene>
<comment type="caution">
    <text evidence="5">The sequence shown here is derived from an EMBL/GenBank/DDBJ whole genome shotgun (WGS) entry which is preliminary data.</text>
</comment>
<feature type="transmembrane region" description="Helical" evidence="3">
    <location>
        <begin position="167"/>
        <end position="190"/>
    </location>
</feature>
<dbReference type="PANTHER" id="PTHR11360">
    <property type="entry name" value="MONOCARBOXYLATE TRANSPORTER"/>
    <property type="match status" value="1"/>
</dbReference>
<evidence type="ECO:0000313" key="5">
    <source>
        <dbReference type="EMBL" id="KAA0191657.1"/>
    </source>
</evidence>
<dbReference type="SUPFAM" id="SSF103473">
    <property type="entry name" value="MFS general substrate transporter"/>
    <property type="match status" value="1"/>
</dbReference>
<organism evidence="5 6">
    <name type="scientific">Fasciolopsis buskii</name>
    <dbReference type="NCBI Taxonomy" id="27845"/>
    <lineage>
        <taxon>Eukaryota</taxon>
        <taxon>Metazoa</taxon>
        <taxon>Spiralia</taxon>
        <taxon>Lophotrochozoa</taxon>
        <taxon>Platyhelminthes</taxon>
        <taxon>Trematoda</taxon>
        <taxon>Digenea</taxon>
        <taxon>Plagiorchiida</taxon>
        <taxon>Echinostomata</taxon>
        <taxon>Echinostomatoidea</taxon>
        <taxon>Fasciolidae</taxon>
        <taxon>Fasciolopsis</taxon>
    </lineage>
</organism>
<dbReference type="GO" id="GO:0022857">
    <property type="term" value="F:transmembrane transporter activity"/>
    <property type="evidence" value="ECO:0007669"/>
    <property type="project" value="InterPro"/>
</dbReference>
<feature type="region of interest" description="Disordered" evidence="2">
    <location>
        <begin position="425"/>
        <end position="458"/>
    </location>
</feature>
<feature type="transmembrane region" description="Helical" evidence="3">
    <location>
        <begin position="103"/>
        <end position="126"/>
    </location>
</feature>
<dbReference type="InterPro" id="IPR011701">
    <property type="entry name" value="MFS"/>
</dbReference>
<keyword evidence="3" id="KW-0812">Transmembrane</keyword>
<protein>
    <submittedName>
        <fullName evidence="5">Monocarboxylate transporter 5</fullName>
    </submittedName>
</protein>
<sequence length="495" mass="55159">MHQKALPWLILTIAALSVVFLGGKRRAFGIFVAKLHAEFSNITLAELNWIGDSYAALGYLTTSLCTSAILATGRRFWASQFLGSVFVFFACITSAYVPSPHWLFLTHTLLHGIGSSLVLSTAGLVVNEHFDKNHRYHILATTLVSGGSVASIVFVEFYAYLVENWGWRLSFIILGIIYFLVLLIGTFVFVKDATKPDYQSDRCVLLTRDQLSWKRSALLVLWFIDRIMTSVVTYGMLLNLADYMYRHETSLQRSALLTTLFAAGEASTYLIGAVATAITKDLLKNRLKYILMITSFSMFIGLTIWELEADNRTLSSFLAYVSGFCLGPSITFLFPAGEEMTMLPGHMAYPFSLGGMGVGMALSPVLSALIAQAFAYRWFFLVQGFMMLIKFIALLCSALILHSLTSRTGQGYVPATFEEVSTSSSTLYPDDARSDISDLDAKSSRKHGNTRDELKTETAEPYTYENQVGKRHVTAKITEYFYYTSVYKLGISVII</sequence>
<dbReference type="InterPro" id="IPR036259">
    <property type="entry name" value="MFS_trans_sf"/>
</dbReference>
<feature type="domain" description="Major facilitator superfamily (MFS) profile" evidence="4">
    <location>
        <begin position="10"/>
        <end position="402"/>
    </location>
</feature>
<dbReference type="OrthoDB" id="6435476at2759"/>
<dbReference type="AlphaFoldDB" id="A0A8E0VG26"/>
<evidence type="ECO:0000256" key="3">
    <source>
        <dbReference type="SAM" id="Phobius"/>
    </source>
</evidence>
<feature type="transmembrane region" description="Helical" evidence="3">
    <location>
        <begin position="317"/>
        <end position="336"/>
    </location>
</feature>
<dbReference type="InterPro" id="IPR020846">
    <property type="entry name" value="MFS_dom"/>
</dbReference>
<feature type="transmembrane region" description="Helical" evidence="3">
    <location>
        <begin position="348"/>
        <end position="374"/>
    </location>
</feature>
<dbReference type="PROSITE" id="PS50850">
    <property type="entry name" value="MFS"/>
    <property type="match status" value="1"/>
</dbReference>
<evidence type="ECO:0000313" key="6">
    <source>
        <dbReference type="Proteomes" id="UP000728185"/>
    </source>
</evidence>
<evidence type="ECO:0000256" key="2">
    <source>
        <dbReference type="SAM" id="MobiDB-lite"/>
    </source>
</evidence>
<keyword evidence="3" id="KW-0472">Membrane</keyword>
<feature type="transmembrane region" description="Helical" evidence="3">
    <location>
        <begin position="289"/>
        <end position="305"/>
    </location>
</feature>
<accession>A0A8E0VG26</accession>
<dbReference type="Gene3D" id="1.20.1250.20">
    <property type="entry name" value="MFS general substrate transporter like domains"/>
    <property type="match status" value="1"/>
</dbReference>
<reference evidence="5" key="1">
    <citation type="submission" date="2019-05" db="EMBL/GenBank/DDBJ databases">
        <title>Annotation for the trematode Fasciolopsis buski.</title>
        <authorList>
            <person name="Choi Y.-J."/>
        </authorList>
    </citation>
    <scope>NUCLEOTIDE SEQUENCE</scope>
    <source>
        <strain evidence="5">HT</strain>
        <tissue evidence="5">Whole worm</tissue>
    </source>
</reference>
<dbReference type="EMBL" id="LUCM01006193">
    <property type="protein sequence ID" value="KAA0191657.1"/>
    <property type="molecule type" value="Genomic_DNA"/>
</dbReference>
<name>A0A8E0VG26_9TREM</name>
<dbReference type="Proteomes" id="UP000728185">
    <property type="component" value="Unassembled WGS sequence"/>
</dbReference>
<feature type="transmembrane region" description="Helical" evidence="3">
    <location>
        <begin position="380"/>
        <end position="401"/>
    </location>
</feature>
<comment type="subcellular location">
    <subcellularLocation>
        <location evidence="1">Membrane</location>
        <topology evidence="1">Multi-pass membrane protein</topology>
    </subcellularLocation>
</comment>
<keyword evidence="3" id="KW-1133">Transmembrane helix</keyword>
<dbReference type="PANTHER" id="PTHR11360:SF251">
    <property type="entry name" value="MAJOR FACILITATOR SUPERFAMILY (MFS) PROFILE DOMAIN-CONTAINING PROTEIN"/>
    <property type="match status" value="1"/>
</dbReference>
<dbReference type="GO" id="GO:0016020">
    <property type="term" value="C:membrane"/>
    <property type="evidence" value="ECO:0007669"/>
    <property type="project" value="UniProtKB-SubCell"/>
</dbReference>
<dbReference type="InterPro" id="IPR050327">
    <property type="entry name" value="Proton-linked_MCT"/>
</dbReference>
<evidence type="ECO:0000259" key="4">
    <source>
        <dbReference type="PROSITE" id="PS50850"/>
    </source>
</evidence>
<keyword evidence="6" id="KW-1185">Reference proteome</keyword>
<feature type="transmembrane region" description="Helical" evidence="3">
    <location>
        <begin position="78"/>
        <end position="97"/>
    </location>
</feature>
<evidence type="ECO:0000256" key="1">
    <source>
        <dbReference type="ARBA" id="ARBA00004141"/>
    </source>
</evidence>
<dbReference type="Pfam" id="PF07690">
    <property type="entry name" value="MFS_1"/>
    <property type="match status" value="1"/>
</dbReference>
<feature type="transmembrane region" description="Helical" evidence="3">
    <location>
        <begin position="217"/>
        <end position="237"/>
    </location>
</feature>
<proteinExistence type="predicted"/>
<feature type="transmembrane region" description="Helical" evidence="3">
    <location>
        <begin position="257"/>
        <end position="277"/>
    </location>
</feature>
<feature type="compositionally biased region" description="Basic and acidic residues" evidence="2">
    <location>
        <begin position="430"/>
        <end position="458"/>
    </location>
</feature>
<feature type="transmembrane region" description="Helical" evidence="3">
    <location>
        <begin position="138"/>
        <end position="161"/>
    </location>
</feature>